<sequence length="207" mass="22108">MKPRRWTTVRRSIYRPFCTSVVSICDQYCWSSDPRKGSMDRRSVYGPYVPTMDDNFSCGTNNTSTGAMAPKKLVTYTKQCKSKSVVSSFRLIDEDNDVETDPSYVSPNKSTSPTAPRVTRGTPQKVILNVVTISQSDEKHTLIGSPIGAASSSENGSVSSSECAHASGSESSHASGFEAAHAAGAIAKSATGSGENEQTTSSEETTE</sequence>
<accession>M1DC67</accession>
<dbReference type="InParanoid" id="M1DC67"/>
<reference evidence="2" key="2">
    <citation type="submission" date="2015-06" db="UniProtKB">
        <authorList>
            <consortium name="EnsemblPlants"/>
        </authorList>
    </citation>
    <scope>IDENTIFICATION</scope>
    <source>
        <strain evidence="2">DM1-3 516 R44</strain>
    </source>
</reference>
<dbReference type="HOGENOM" id="CLU_097724_1_0_1"/>
<organism evidence="2 3">
    <name type="scientific">Solanum tuberosum</name>
    <name type="common">Potato</name>
    <dbReference type="NCBI Taxonomy" id="4113"/>
    <lineage>
        <taxon>Eukaryota</taxon>
        <taxon>Viridiplantae</taxon>
        <taxon>Streptophyta</taxon>
        <taxon>Embryophyta</taxon>
        <taxon>Tracheophyta</taxon>
        <taxon>Spermatophyta</taxon>
        <taxon>Magnoliopsida</taxon>
        <taxon>eudicotyledons</taxon>
        <taxon>Gunneridae</taxon>
        <taxon>Pentapetalae</taxon>
        <taxon>asterids</taxon>
        <taxon>lamiids</taxon>
        <taxon>Solanales</taxon>
        <taxon>Solanaceae</taxon>
        <taxon>Solanoideae</taxon>
        <taxon>Solaneae</taxon>
        <taxon>Solanum</taxon>
    </lineage>
</organism>
<proteinExistence type="predicted"/>
<protein>
    <submittedName>
        <fullName evidence="2">Integrase core domain containing protein</fullName>
    </submittedName>
</protein>
<reference evidence="3" key="1">
    <citation type="journal article" date="2011" name="Nature">
        <title>Genome sequence and analysis of the tuber crop potato.</title>
        <authorList>
            <consortium name="The Potato Genome Sequencing Consortium"/>
        </authorList>
    </citation>
    <scope>NUCLEOTIDE SEQUENCE [LARGE SCALE GENOMIC DNA]</scope>
    <source>
        <strain evidence="3">cv. DM1-3 516 R44</strain>
    </source>
</reference>
<dbReference type="PaxDb" id="4113-PGSC0003DMT400086635"/>
<keyword evidence="3" id="KW-1185">Reference proteome</keyword>
<feature type="region of interest" description="Disordered" evidence="1">
    <location>
        <begin position="144"/>
        <end position="207"/>
    </location>
</feature>
<dbReference type="AlphaFoldDB" id="M1DC67"/>
<dbReference type="Proteomes" id="UP000011115">
    <property type="component" value="Unassembled WGS sequence"/>
</dbReference>
<name>M1DC67_SOLTU</name>
<evidence type="ECO:0000256" key="1">
    <source>
        <dbReference type="SAM" id="MobiDB-lite"/>
    </source>
</evidence>
<dbReference type="EnsemblPlants" id="PGSC0003DMT400086635">
    <property type="protein sequence ID" value="PGSC0003DMT400086635"/>
    <property type="gene ID" value="PGSC0003DMG400036206"/>
</dbReference>
<evidence type="ECO:0000313" key="2">
    <source>
        <dbReference type="EnsemblPlants" id="PGSC0003DMT400086635"/>
    </source>
</evidence>
<dbReference type="Gramene" id="PGSC0003DMT400086635">
    <property type="protein sequence ID" value="PGSC0003DMT400086635"/>
    <property type="gene ID" value="PGSC0003DMG400036206"/>
</dbReference>
<feature type="region of interest" description="Disordered" evidence="1">
    <location>
        <begin position="97"/>
        <end position="123"/>
    </location>
</feature>
<feature type="compositionally biased region" description="Polar residues" evidence="1">
    <location>
        <begin position="103"/>
        <end position="114"/>
    </location>
</feature>
<evidence type="ECO:0000313" key="3">
    <source>
        <dbReference type="Proteomes" id="UP000011115"/>
    </source>
</evidence>
<feature type="compositionally biased region" description="Low complexity" evidence="1">
    <location>
        <begin position="148"/>
        <end position="207"/>
    </location>
</feature>